<dbReference type="GO" id="GO:0006099">
    <property type="term" value="P:tricarboxylic acid cycle"/>
    <property type="evidence" value="ECO:0007669"/>
    <property type="project" value="UniProtKB-UniRule"/>
</dbReference>
<evidence type="ECO:0000256" key="1">
    <source>
        <dbReference type="ARBA" id="ARBA00022532"/>
    </source>
</evidence>
<dbReference type="NCBIfam" id="TIGR01016">
    <property type="entry name" value="sucCoAbeta"/>
    <property type="match status" value="1"/>
</dbReference>
<evidence type="ECO:0000256" key="4">
    <source>
        <dbReference type="ARBA" id="ARBA00022741"/>
    </source>
</evidence>
<dbReference type="EMBL" id="DTBE01000050">
    <property type="protein sequence ID" value="HGQ59438.1"/>
    <property type="molecule type" value="Genomic_DNA"/>
</dbReference>
<feature type="binding site" evidence="7">
    <location>
        <position position="255"/>
    </location>
    <ligand>
        <name>substrate</name>
        <note>ligand shared with subunit alpha</note>
    </ligand>
</feature>
<dbReference type="Pfam" id="PF00549">
    <property type="entry name" value="Ligase_CoA"/>
    <property type="match status" value="1"/>
</dbReference>
<keyword evidence="4 7" id="KW-0547">Nucleotide-binding</keyword>
<dbReference type="PROSITE" id="PS50975">
    <property type="entry name" value="ATP_GRASP"/>
    <property type="match status" value="1"/>
</dbReference>
<dbReference type="Pfam" id="PF08442">
    <property type="entry name" value="ATP-grasp_2"/>
    <property type="match status" value="1"/>
</dbReference>
<dbReference type="AlphaFoldDB" id="A0A7C4JL48"/>
<protein>
    <recommendedName>
        <fullName evidence="7">Succinate--CoA ligase [ADP-forming] subunit beta</fullName>
        <ecNumber evidence="7">6.2.1.5</ecNumber>
    </recommendedName>
    <alternativeName>
        <fullName evidence="7">Succinyl-CoA synthetase subunit beta</fullName>
        <shortName evidence="7">SCS-beta</shortName>
    </alternativeName>
</protein>
<feature type="binding site" evidence="7">
    <location>
        <position position="91"/>
    </location>
    <ligand>
        <name>ATP</name>
        <dbReference type="ChEBI" id="CHEBI:30616"/>
    </ligand>
</feature>
<dbReference type="PANTHER" id="PTHR11815:SF10">
    <property type="entry name" value="SUCCINATE--COA LIGASE [GDP-FORMING] SUBUNIT BETA, MITOCHONDRIAL"/>
    <property type="match status" value="1"/>
</dbReference>
<feature type="domain" description="ATP-grasp" evidence="8">
    <location>
        <begin position="9"/>
        <end position="223"/>
    </location>
</feature>
<evidence type="ECO:0000256" key="7">
    <source>
        <dbReference type="HAMAP-Rule" id="MF_00558"/>
    </source>
</evidence>
<comment type="function">
    <text evidence="7">Succinyl-CoA synthetase functions in the citric acid cycle (TCA), coupling the hydrolysis of succinyl-CoA to the synthesis of either ATP or GTP and thus represents the only step of substrate-level phosphorylation in the TCA. The beta subunit provides nucleotide specificity of the enzyme and binds the substrate succinate, while the binding sites for coenzyme A and phosphate are found in the alpha subunit.</text>
</comment>
<comment type="similarity">
    <text evidence="7">Belongs to the succinate/malate CoA ligase beta subunit family.</text>
</comment>
<sequence>MKLYEYEAKEIVSKYGIPVPKGRVASNPDEARSAALEIGLPVVIKSQVLVGGRGLAGGIRFASALEEVVREASELLSSEIKGEKVEKILVEEMIRVEREIYLSLTIDRYSRTPIYLISTLGGVDIEKLVKEHPDKLLKLNVNPFTGYKSFYSRVAARFLELPFESLNTLDLIMGAMYRVMLDYDAELVEFNPLALVKGGGLVALDAKLIIDDNSLWKHPGLVEKYSRELSFYEKKARELGFSYVELTGDVGIIANGAGLTMATMDTISLYGIKPANFLDVGGGASADKVYEAVKLLLEHPRVKALLINIFGGITRCDEIARGVVRALQTIGFSKPIVVRMLGTNEEEGRRILNEKGVQVFSELEDAIRSLKEMLEG</sequence>
<dbReference type="UniPathway" id="UPA00223">
    <property type="reaction ID" value="UER00999"/>
</dbReference>
<name>A0A7C4JL48_STAMA</name>
<dbReference type="InterPro" id="IPR005811">
    <property type="entry name" value="SUCC_ACL_C"/>
</dbReference>
<dbReference type="HAMAP" id="MF_00558">
    <property type="entry name" value="Succ_CoA_beta"/>
    <property type="match status" value="1"/>
</dbReference>
<comment type="subunit">
    <text evidence="7">Heterotetramer of two alpha and two beta subunits.</text>
</comment>
<evidence type="ECO:0000256" key="2">
    <source>
        <dbReference type="ARBA" id="ARBA00022598"/>
    </source>
</evidence>
<keyword evidence="2 7" id="KW-0436">Ligase</keyword>
<evidence type="ECO:0000259" key="8">
    <source>
        <dbReference type="PROSITE" id="PS50975"/>
    </source>
</evidence>
<dbReference type="InterPro" id="IPR013650">
    <property type="entry name" value="ATP-grasp_succ-CoA_synth-type"/>
</dbReference>
<comment type="catalytic activity">
    <reaction evidence="7">
        <text>succinate + ATP + CoA = succinyl-CoA + ADP + phosphate</text>
        <dbReference type="Rhea" id="RHEA:17661"/>
        <dbReference type="ChEBI" id="CHEBI:30031"/>
        <dbReference type="ChEBI" id="CHEBI:30616"/>
        <dbReference type="ChEBI" id="CHEBI:43474"/>
        <dbReference type="ChEBI" id="CHEBI:57287"/>
        <dbReference type="ChEBI" id="CHEBI:57292"/>
        <dbReference type="ChEBI" id="CHEBI:456216"/>
        <dbReference type="EC" id="6.2.1.5"/>
    </reaction>
</comment>
<dbReference type="GO" id="GO:0000287">
    <property type="term" value="F:magnesium ion binding"/>
    <property type="evidence" value="ECO:0007669"/>
    <property type="project" value="UniProtKB-UniRule"/>
</dbReference>
<feature type="binding site" evidence="7">
    <location>
        <position position="205"/>
    </location>
    <ligand>
        <name>Mg(2+)</name>
        <dbReference type="ChEBI" id="CHEBI:18420"/>
    </ligand>
</feature>
<feature type="binding site" evidence="7">
    <location>
        <position position="45"/>
    </location>
    <ligand>
        <name>ATP</name>
        <dbReference type="ChEBI" id="CHEBI:30616"/>
    </ligand>
</feature>
<dbReference type="GO" id="GO:0006104">
    <property type="term" value="P:succinyl-CoA metabolic process"/>
    <property type="evidence" value="ECO:0007669"/>
    <property type="project" value="TreeGrafter"/>
</dbReference>
<proteinExistence type="inferred from homology"/>
<dbReference type="InterPro" id="IPR011761">
    <property type="entry name" value="ATP-grasp"/>
</dbReference>
<dbReference type="EMBL" id="DTBP01000013">
    <property type="protein sequence ID" value="HGQ73740.1"/>
    <property type="molecule type" value="Genomic_DNA"/>
</dbReference>
<feature type="binding site" evidence="7">
    <location>
        <position position="99"/>
    </location>
    <ligand>
        <name>ATP</name>
        <dbReference type="ChEBI" id="CHEBI:30616"/>
    </ligand>
</feature>
<gene>
    <name evidence="7" type="primary">sucC</name>
    <name evidence="9" type="ORF">ENU09_01765</name>
    <name evidence="10" type="ORF">ENU20_01505</name>
</gene>
<feature type="binding site" evidence="7">
    <location>
        <begin position="52"/>
        <end position="54"/>
    </location>
    <ligand>
        <name>ATP</name>
        <dbReference type="ChEBI" id="CHEBI:30616"/>
    </ligand>
</feature>
<dbReference type="Gene3D" id="3.30.1490.20">
    <property type="entry name" value="ATP-grasp fold, A domain"/>
    <property type="match status" value="1"/>
</dbReference>
<dbReference type="Gene3D" id="3.40.50.261">
    <property type="entry name" value="Succinyl-CoA synthetase domains"/>
    <property type="match status" value="1"/>
</dbReference>
<feature type="binding site" evidence="7">
    <location>
        <begin position="312"/>
        <end position="314"/>
    </location>
    <ligand>
        <name>substrate</name>
        <note>ligand shared with subunit alpha</note>
    </ligand>
</feature>
<comment type="caution">
    <text evidence="10">The sequence shown here is derived from an EMBL/GenBank/DDBJ whole genome shotgun (WGS) entry which is preliminary data.</text>
</comment>
<reference evidence="10" key="1">
    <citation type="journal article" date="2020" name="mSystems">
        <title>Genome- and Community-Level Interaction Insights into Carbon Utilization and Element Cycling Functions of Hydrothermarchaeota in Hydrothermal Sediment.</title>
        <authorList>
            <person name="Zhou Z."/>
            <person name="Liu Y."/>
            <person name="Xu W."/>
            <person name="Pan J."/>
            <person name="Luo Z.H."/>
            <person name="Li M."/>
        </authorList>
    </citation>
    <scope>NUCLEOTIDE SEQUENCE [LARGE SCALE GENOMIC DNA]</scope>
    <source>
        <strain evidence="9">SpSt-638</strain>
        <strain evidence="10">SpSt-648</strain>
    </source>
</reference>
<feature type="binding site" evidence="7">
    <location>
        <position position="191"/>
    </location>
    <ligand>
        <name>Mg(2+)</name>
        <dbReference type="ChEBI" id="CHEBI:18420"/>
    </ligand>
</feature>
<dbReference type="NCBIfam" id="NF001913">
    <property type="entry name" value="PRK00696.1"/>
    <property type="match status" value="1"/>
</dbReference>
<evidence type="ECO:0000313" key="10">
    <source>
        <dbReference type="EMBL" id="HGQ73740.1"/>
    </source>
</evidence>
<evidence type="ECO:0000256" key="5">
    <source>
        <dbReference type="ARBA" id="ARBA00022840"/>
    </source>
</evidence>
<dbReference type="FunFam" id="3.40.50.261:FF:000007">
    <property type="entry name" value="Succinate--CoA ligase [ADP-forming] subunit beta"/>
    <property type="match status" value="1"/>
</dbReference>
<dbReference type="GO" id="GO:0004775">
    <property type="term" value="F:succinate-CoA ligase (ADP-forming) activity"/>
    <property type="evidence" value="ECO:0007669"/>
    <property type="project" value="UniProtKB-UniRule"/>
</dbReference>
<comment type="catalytic activity">
    <reaction evidence="7">
        <text>GTP + succinate + CoA = succinyl-CoA + GDP + phosphate</text>
        <dbReference type="Rhea" id="RHEA:22120"/>
        <dbReference type="ChEBI" id="CHEBI:30031"/>
        <dbReference type="ChEBI" id="CHEBI:37565"/>
        <dbReference type="ChEBI" id="CHEBI:43474"/>
        <dbReference type="ChEBI" id="CHEBI:57287"/>
        <dbReference type="ChEBI" id="CHEBI:57292"/>
        <dbReference type="ChEBI" id="CHEBI:58189"/>
    </reaction>
</comment>
<keyword evidence="1 7" id="KW-0816">Tricarboxylic acid cycle</keyword>
<organism evidence="10">
    <name type="scientific">Staphylothermus marinus</name>
    <dbReference type="NCBI Taxonomy" id="2280"/>
    <lineage>
        <taxon>Archaea</taxon>
        <taxon>Thermoproteota</taxon>
        <taxon>Thermoprotei</taxon>
        <taxon>Desulfurococcales</taxon>
        <taxon>Desulfurococcaceae</taxon>
        <taxon>Staphylothermus</taxon>
    </lineage>
</organism>
<dbReference type="InterPro" id="IPR013815">
    <property type="entry name" value="ATP_grasp_subdomain_1"/>
</dbReference>
<accession>A0A7C4JL48</accession>
<dbReference type="InterPro" id="IPR005809">
    <property type="entry name" value="Succ_CoA_ligase-like_bsu"/>
</dbReference>
<comment type="pathway">
    <text evidence="7">Carbohydrate metabolism; tricarboxylic acid cycle; succinate from succinyl-CoA (ligase route): step 1/1.</text>
</comment>
<keyword evidence="6 7" id="KW-0460">Magnesium</keyword>
<evidence type="ECO:0000313" key="9">
    <source>
        <dbReference type="EMBL" id="HGQ59438.1"/>
    </source>
</evidence>
<dbReference type="InterPro" id="IPR016102">
    <property type="entry name" value="Succinyl-CoA_synth-like"/>
</dbReference>
<comment type="cofactor">
    <cofactor evidence="7">
        <name>Mg(2+)</name>
        <dbReference type="ChEBI" id="CHEBI:18420"/>
    </cofactor>
    <text evidence="7">Binds 1 Mg(2+) ion per subunit.</text>
</comment>
<dbReference type="EC" id="6.2.1.5" evidence="7"/>
<keyword evidence="5 7" id="KW-0067">ATP-binding</keyword>
<dbReference type="SUPFAM" id="SSF56059">
    <property type="entry name" value="Glutathione synthetase ATP-binding domain-like"/>
    <property type="match status" value="1"/>
</dbReference>
<evidence type="ECO:0000256" key="3">
    <source>
        <dbReference type="ARBA" id="ARBA00022723"/>
    </source>
</evidence>
<dbReference type="GO" id="GO:0005524">
    <property type="term" value="F:ATP binding"/>
    <property type="evidence" value="ECO:0007669"/>
    <property type="project" value="UniProtKB-UniRule"/>
</dbReference>
<keyword evidence="3 7" id="KW-0479">Metal-binding</keyword>
<evidence type="ECO:0000256" key="6">
    <source>
        <dbReference type="ARBA" id="ARBA00022842"/>
    </source>
</evidence>
<dbReference type="SUPFAM" id="SSF52210">
    <property type="entry name" value="Succinyl-CoA synthetase domains"/>
    <property type="match status" value="1"/>
</dbReference>
<dbReference type="Gene3D" id="3.30.470.20">
    <property type="entry name" value="ATP-grasp fold, B domain"/>
    <property type="match status" value="1"/>
</dbReference>
<dbReference type="PIRSF" id="PIRSF001554">
    <property type="entry name" value="SucCS_beta"/>
    <property type="match status" value="1"/>
</dbReference>
<feature type="binding site" evidence="7">
    <location>
        <position position="94"/>
    </location>
    <ligand>
        <name>ATP</name>
        <dbReference type="ChEBI" id="CHEBI:30616"/>
    </ligand>
</feature>
<dbReference type="PANTHER" id="PTHR11815">
    <property type="entry name" value="SUCCINYL-COA SYNTHETASE BETA CHAIN"/>
    <property type="match status" value="1"/>
</dbReference>
<dbReference type="GO" id="GO:0042709">
    <property type="term" value="C:succinate-CoA ligase complex"/>
    <property type="evidence" value="ECO:0007669"/>
    <property type="project" value="TreeGrafter"/>
</dbReference>